<sequence>MKQTYQPPSKTGMDKYRALTEKEIQTLEHNGCTAEDWTSVSVDTDFAAAYVKNTTFYGDVNLGVFEKNIEAGEGIVVHSGLRNVVLRDVTIGDNCLIENVSNYISLYDIGEECYISGVGKIASTGGATFGQGETIAVLNEAGRGNVKLFEGLTSQLAAFMVRHHADRELIAALFALIERRIAARKTERGVIGYRVKIVNTKEIVDTNISDDCEINGASCLGNCTLEGTQETGIYVGHDVICENTIVTAGAALLDGAKIKNCFVGEACHIGSGFTATDSVFFANSHMDNGEACASFCGPFTVSHHKSTLLIGGMFSFYNAGSGTNYSNHAYKLGPVHYGTLARGSKTASGAHLLMPASIGAFSMCMGKIPCHPDTRKLPFSYLLASGDEVYLVPGRNLTTVGTYRDVGKWQKRDVRPRGERKSLVHFDWLNPVTVGACIEGKRLLEKMLCEQGVVTDAYRYEGCLITPRALQQGIVSYDMAIRLFIGMQLSSRTTVSPVETTGADTWIDLSGLLMPEVEERRLAEEIRQGIVTDVEELADRFLDSYHRYEDYLWAYAYELMKEYYQLDALAGEDLDRIRQDCRQAHDEWLALIRRDAEKEFALGDVEEETRSRFLASLH</sequence>
<comment type="caution">
    <text evidence="3">The sequence shown here is derived from an EMBL/GenBank/DDBJ whole genome shotgun (WGS) entry which is preliminary data.</text>
</comment>
<dbReference type="EMBL" id="AEEI01000004">
    <property type="protein sequence ID" value="EFM02999.1"/>
    <property type="molecule type" value="Genomic_DNA"/>
</dbReference>
<reference evidence="3" key="1">
    <citation type="submission" date="2010-07" db="EMBL/GenBank/DDBJ databases">
        <authorList>
            <person name="Muzny D."/>
            <person name="Qin X."/>
            <person name="Deng J."/>
            <person name="Jiang H."/>
            <person name="Liu Y."/>
            <person name="Qu J."/>
            <person name="Song X.-Z."/>
            <person name="Zhang L."/>
            <person name="Thornton R."/>
            <person name="Coyle M."/>
            <person name="Francisco L."/>
            <person name="Jackson L."/>
            <person name="Javaid M."/>
            <person name="Korchina V."/>
            <person name="Kovar C."/>
            <person name="Mata R."/>
            <person name="Mathew T."/>
            <person name="Ngo R."/>
            <person name="Nguyen L."/>
            <person name="Nguyen N."/>
            <person name="Okwuonu G."/>
            <person name="Ongeri F."/>
            <person name="Pham C."/>
            <person name="Simmons D."/>
            <person name="Wilczek-Boney K."/>
            <person name="Hale W."/>
            <person name="Jakkamsetti A."/>
            <person name="Pham P."/>
            <person name="Ruth R."/>
            <person name="San Lucas F."/>
            <person name="Warren J."/>
            <person name="Zhang J."/>
            <person name="Zhao Z."/>
            <person name="Zhou C."/>
            <person name="Zhu D."/>
            <person name="Lee S."/>
            <person name="Bess C."/>
            <person name="Blankenburg K."/>
            <person name="Forbes L."/>
            <person name="Fu Q."/>
            <person name="Gubbala S."/>
            <person name="Hirani K."/>
            <person name="Jayaseelan J.C."/>
            <person name="Lara F."/>
            <person name="Munidasa M."/>
            <person name="Palculict T."/>
            <person name="Patil S."/>
            <person name="Pu L.-L."/>
            <person name="Saada N."/>
            <person name="Tang L."/>
            <person name="Weissenberger G."/>
            <person name="Zhu Y."/>
            <person name="Hemphill L."/>
            <person name="Shang Y."/>
            <person name="Youmans B."/>
            <person name="Ayvaz T."/>
            <person name="Ross M."/>
            <person name="Santibanez J."/>
            <person name="Aqrawi P."/>
            <person name="Gross S."/>
            <person name="Joshi V."/>
            <person name="Fowler G."/>
            <person name="Nazareth L."/>
            <person name="Reid J."/>
            <person name="Worley K."/>
            <person name="Petrosino J."/>
            <person name="Highlander S."/>
            <person name="Gibbs R."/>
        </authorList>
    </citation>
    <scope>NUCLEOTIDE SEQUENCE [LARGE SCALE GENOMIC DNA]</scope>
    <source>
        <strain evidence="3">DSM 16973</strain>
    </source>
</reference>
<dbReference type="HOGENOM" id="CLU_414325_0_0_10"/>
<dbReference type="Pfam" id="PF20683">
    <property type="entry name" value="DUF6819"/>
    <property type="match status" value="1"/>
</dbReference>
<organism evidence="3 4">
    <name type="scientific">Hoylesella marshii DSM 16973 = JCM 13450</name>
    <dbReference type="NCBI Taxonomy" id="862515"/>
    <lineage>
        <taxon>Bacteria</taxon>
        <taxon>Pseudomonadati</taxon>
        <taxon>Bacteroidota</taxon>
        <taxon>Bacteroidia</taxon>
        <taxon>Bacteroidales</taxon>
        <taxon>Prevotellaceae</taxon>
        <taxon>Hoylesella</taxon>
    </lineage>
</organism>
<accession>E0NPP0</accession>
<dbReference type="SUPFAM" id="SSF51161">
    <property type="entry name" value="Trimeric LpxA-like enzymes"/>
    <property type="match status" value="1"/>
</dbReference>
<evidence type="ECO:0000313" key="4">
    <source>
        <dbReference type="Proteomes" id="UP000004394"/>
    </source>
</evidence>
<protein>
    <recommendedName>
        <fullName evidence="5">DUF4954 domain-containing protein</fullName>
    </recommendedName>
</protein>
<feature type="domain" description="DUF4954" evidence="1">
    <location>
        <begin position="16"/>
        <end position="447"/>
    </location>
</feature>
<dbReference type="AlphaFoldDB" id="E0NPP0"/>
<evidence type="ECO:0000259" key="2">
    <source>
        <dbReference type="Pfam" id="PF20683"/>
    </source>
</evidence>
<dbReference type="BioCyc" id="PMAR862515-HMP:GMOO-147-MONOMER"/>
<dbReference type="Proteomes" id="UP000004394">
    <property type="component" value="Unassembled WGS sequence"/>
</dbReference>
<keyword evidence="4" id="KW-1185">Reference proteome</keyword>
<dbReference type="InterPro" id="IPR049208">
    <property type="entry name" value="DUF6819"/>
</dbReference>
<feature type="domain" description="DUF6819" evidence="2">
    <location>
        <begin position="493"/>
        <end position="602"/>
    </location>
</feature>
<dbReference type="eggNOG" id="COG1208">
    <property type="taxonomic scope" value="Bacteria"/>
</dbReference>
<name>E0NPP0_9BACT</name>
<dbReference type="InterPro" id="IPR032533">
    <property type="entry name" value="DUF4954"/>
</dbReference>
<dbReference type="STRING" id="862515.HMPREF0658_0141"/>
<evidence type="ECO:0000259" key="1">
    <source>
        <dbReference type="Pfam" id="PF16314"/>
    </source>
</evidence>
<dbReference type="Pfam" id="PF16314">
    <property type="entry name" value="DUF4954"/>
    <property type="match status" value="1"/>
</dbReference>
<evidence type="ECO:0008006" key="5">
    <source>
        <dbReference type="Google" id="ProtNLM"/>
    </source>
</evidence>
<gene>
    <name evidence="3" type="ORF">HMPREF0658_0141</name>
</gene>
<proteinExistence type="predicted"/>
<evidence type="ECO:0000313" key="3">
    <source>
        <dbReference type="EMBL" id="EFM02999.1"/>
    </source>
</evidence>
<dbReference type="Gene3D" id="2.160.10.10">
    <property type="entry name" value="Hexapeptide repeat proteins"/>
    <property type="match status" value="1"/>
</dbReference>
<dbReference type="InterPro" id="IPR011004">
    <property type="entry name" value="Trimer_LpxA-like_sf"/>
</dbReference>